<feature type="region of interest" description="Disordered" evidence="1">
    <location>
        <begin position="30"/>
        <end position="57"/>
    </location>
</feature>
<keyword evidence="4" id="KW-1185">Reference proteome</keyword>
<dbReference type="SUPFAM" id="SSF63825">
    <property type="entry name" value="YWTD domain"/>
    <property type="match status" value="1"/>
</dbReference>
<feature type="chain" id="PRO_5009258790" evidence="2">
    <location>
        <begin position="30"/>
        <end position="774"/>
    </location>
</feature>
<gene>
    <name evidence="3" type="ORF">SAMN04489717_2389</name>
</gene>
<evidence type="ECO:0000256" key="1">
    <source>
        <dbReference type="SAM" id="MobiDB-lite"/>
    </source>
</evidence>
<dbReference type="InterPro" id="IPR011045">
    <property type="entry name" value="N2O_reductase_N"/>
</dbReference>
<feature type="signal peptide" evidence="2">
    <location>
        <begin position="1"/>
        <end position="29"/>
    </location>
</feature>
<dbReference type="AlphaFoldDB" id="A0A1H1REZ5"/>
<dbReference type="Proteomes" id="UP000198983">
    <property type="component" value="Chromosome I"/>
</dbReference>
<evidence type="ECO:0000313" key="3">
    <source>
        <dbReference type="EMBL" id="SDS34255.1"/>
    </source>
</evidence>
<dbReference type="EMBL" id="LT629732">
    <property type="protein sequence ID" value="SDS34255.1"/>
    <property type="molecule type" value="Genomic_DNA"/>
</dbReference>
<keyword evidence="2" id="KW-0732">Signal</keyword>
<sequence>MPVRRTWTHALVTAAAICTLATPLASAHAAADDDSENSPLPSSYVAPAAPRGELEDLGSPMSSLTVVEGAFGHLPDGRLAAYAAPMGENAQLNVSATTFPDPTTQLGRYTMTGASGDATIAVAPDGKVYVGTFYEGRLFQWDPATEQMTDLGQATSEATYLYGLSVAGDGTVYGGSYPDAHVWSFKPGSGFTDLGRITDDPDIKYARSTAYDPVHHALYVGTAPVGKVFRLDLTTKQIGEIPLAPNAKPASAVADLDYADGQILVNYDGMLRAVDTNTNTEIPVVDGDTGQVTTSYPMSARGVSTAMRGGVYTSSVYNGAVHVVRYDLATHTVERTGVTSRRGALIGYGWDTENGHDVLYAFAGNYSGGGFRYDIDSGESGSLQFQITASPSPLQHVLPNHDGSKVFVDAFLNGNTSAYDVATGTSSPVARVGQVEDWTLHDGTVFAGTYPNGSLVSLPEETGTPLTTYARLQDTDSQIRPIEAKEHDGKIWYGTEPDYGLRGGAIAVLDPNTKTVEVTRNVVPDHTIASLAFLDDSVYAGTSTQGGTGTEPAPGDAKLVRWNPDTKTVVRSVSPVPGAGSVNALTVHNGHLYGLADGTLFEANPGTLAVTRSLRLKVSGGFGASGGELVFHPNGYLYVSAGSSLVVVDPLAFTQQTTVTDAQLRLEPSPDGAMWTLLRPDGFTNFLHLGRYTPAATRCSTPDNRDYVTLFGKTTTVRNRFLEPGCTLQDLLLRRAGRTSDTATVKRWLDRLAGTGQLSTTERDMLWNAVRNGR</sequence>
<evidence type="ECO:0000256" key="2">
    <source>
        <dbReference type="SAM" id="SignalP"/>
    </source>
</evidence>
<protein>
    <submittedName>
        <fullName evidence="3">Outer membrane protein assembly factor BamB, contains PQQ-like beta-propeller repeat</fullName>
    </submittedName>
</protein>
<proteinExistence type="predicted"/>
<dbReference type="STRING" id="117157.SAMN04489717_2389"/>
<dbReference type="Gene3D" id="2.130.10.10">
    <property type="entry name" value="YVTN repeat-like/Quinoprotein amine dehydrogenase"/>
    <property type="match status" value="1"/>
</dbReference>
<evidence type="ECO:0000313" key="4">
    <source>
        <dbReference type="Proteomes" id="UP000198983"/>
    </source>
</evidence>
<dbReference type="SUPFAM" id="SSF50974">
    <property type="entry name" value="Nitrous oxide reductase, N-terminal domain"/>
    <property type="match status" value="1"/>
</dbReference>
<dbReference type="InterPro" id="IPR015943">
    <property type="entry name" value="WD40/YVTN_repeat-like_dom_sf"/>
</dbReference>
<reference evidence="3 4" key="1">
    <citation type="submission" date="2016-10" db="EMBL/GenBank/DDBJ databases">
        <authorList>
            <person name="de Groot N.N."/>
        </authorList>
    </citation>
    <scope>NUCLEOTIDE SEQUENCE [LARGE SCALE GENOMIC DNA]</scope>
    <source>
        <strain evidence="3 4">DSM 22024</strain>
    </source>
</reference>
<accession>A0A1H1REZ5</accession>
<dbReference type="SUPFAM" id="SSF63829">
    <property type="entry name" value="Calcium-dependent phosphotriesterase"/>
    <property type="match status" value="1"/>
</dbReference>
<organism evidence="3 4">
    <name type="scientific">Actinopolymorpha singaporensis</name>
    <dbReference type="NCBI Taxonomy" id="117157"/>
    <lineage>
        <taxon>Bacteria</taxon>
        <taxon>Bacillati</taxon>
        <taxon>Actinomycetota</taxon>
        <taxon>Actinomycetes</taxon>
        <taxon>Propionibacteriales</taxon>
        <taxon>Actinopolymorphaceae</taxon>
        <taxon>Actinopolymorpha</taxon>
    </lineage>
</organism>
<name>A0A1H1REZ5_9ACTN</name>